<name>A0ABR0F5Y8_ZASCE</name>
<dbReference type="Proteomes" id="UP001305779">
    <property type="component" value="Unassembled WGS sequence"/>
</dbReference>
<reference evidence="1 2" key="1">
    <citation type="journal article" date="2023" name="G3 (Bethesda)">
        <title>A chromosome-level genome assembly of Zasmidium syzygii isolated from banana leaves.</title>
        <authorList>
            <person name="van Westerhoven A.C."/>
            <person name="Mehrabi R."/>
            <person name="Talebi R."/>
            <person name="Steentjes M.B.F."/>
            <person name="Corcolon B."/>
            <person name="Chong P.A."/>
            <person name="Kema G.H.J."/>
            <person name="Seidl M.F."/>
        </authorList>
    </citation>
    <scope>NUCLEOTIDE SEQUENCE [LARGE SCALE GENOMIC DNA]</scope>
    <source>
        <strain evidence="1 2">P124</strain>
    </source>
</reference>
<dbReference type="EMBL" id="JAXOVC010000001">
    <property type="protein sequence ID" value="KAK4508403.1"/>
    <property type="molecule type" value="Genomic_DNA"/>
</dbReference>
<organism evidence="1 2">
    <name type="scientific">Zasmidium cellare</name>
    <name type="common">Wine cellar mold</name>
    <name type="synonym">Racodium cellare</name>
    <dbReference type="NCBI Taxonomy" id="395010"/>
    <lineage>
        <taxon>Eukaryota</taxon>
        <taxon>Fungi</taxon>
        <taxon>Dikarya</taxon>
        <taxon>Ascomycota</taxon>
        <taxon>Pezizomycotina</taxon>
        <taxon>Dothideomycetes</taxon>
        <taxon>Dothideomycetidae</taxon>
        <taxon>Mycosphaerellales</taxon>
        <taxon>Mycosphaerellaceae</taxon>
        <taxon>Zasmidium</taxon>
    </lineage>
</organism>
<sequence length="158" mass="17891">MASSNKATATRSRDVALLMAPHKAASLGRHQCGDKSHDSYRHMPELESKIRHNCDLPRIPTSSKDEKDRVVITMVHRVVVTKAEVEKYHKKCEARWVKGGGKMVKPQEKKQEDKALVDRKELEADDWEVLDELDVDDQQDIVAEFSGKKVCVLSDGIQ</sequence>
<proteinExistence type="predicted"/>
<comment type="caution">
    <text evidence="1">The sequence shown here is derived from an EMBL/GenBank/DDBJ whole genome shotgun (WGS) entry which is preliminary data.</text>
</comment>
<evidence type="ECO:0000313" key="2">
    <source>
        <dbReference type="Proteomes" id="UP001305779"/>
    </source>
</evidence>
<gene>
    <name evidence="1" type="ORF">PRZ48_002141</name>
</gene>
<accession>A0ABR0F5Y8</accession>
<keyword evidence="2" id="KW-1185">Reference proteome</keyword>
<protein>
    <submittedName>
        <fullName evidence="1">Uncharacterized protein</fullName>
    </submittedName>
</protein>
<evidence type="ECO:0000313" key="1">
    <source>
        <dbReference type="EMBL" id="KAK4508403.1"/>
    </source>
</evidence>